<keyword evidence="2" id="KW-0813">Transport</keyword>
<dbReference type="Gene3D" id="3.40.190.10">
    <property type="entry name" value="Periplasmic binding protein-like II"/>
    <property type="match status" value="2"/>
</dbReference>
<feature type="chain" id="PRO_5037118725" evidence="5">
    <location>
        <begin position="25"/>
        <end position="277"/>
    </location>
</feature>
<sequence>MNLRNPLLAGMLALVALVVGTAHADQLADIKKKGEIVVGVLGTDEPNSFVDPKTREIVGYDVDLAKAIAKKLGVKLTLKQLAVAARIPELEQGRVDLLAASLTHNKEREAKVDFSLTTFITGQKVIVRKDSNVTAVPQLAGKKVLTVKGGTQEPNLRKAVPTADVVTFETTGQAFVALQQGKGAGYVNDEVSILADYAKLGPAQKDFVILPENLSIEPLALGIRKGEPALKRVVDDTLRELEKSGEAEKLFFKWYGNDSKIKFHARPFKIESDKVDS</sequence>
<proteinExistence type="inferred from homology"/>
<evidence type="ECO:0000256" key="1">
    <source>
        <dbReference type="ARBA" id="ARBA00010333"/>
    </source>
</evidence>
<evidence type="ECO:0000313" key="8">
    <source>
        <dbReference type="Proteomes" id="UP000706151"/>
    </source>
</evidence>
<dbReference type="PANTHER" id="PTHR30085:SF6">
    <property type="entry name" value="ABC TRANSPORTER GLUTAMINE-BINDING PROTEIN GLNH"/>
    <property type="match status" value="1"/>
</dbReference>
<comment type="caution">
    <text evidence="7">The sequence shown here is derived from an EMBL/GenBank/DDBJ whole genome shotgun (WGS) entry which is preliminary data.</text>
</comment>
<organism evidence="7 8">
    <name type="scientific">Candidatus Accumulibacter affinis</name>
    <dbReference type="NCBI Taxonomy" id="2954384"/>
    <lineage>
        <taxon>Bacteria</taxon>
        <taxon>Pseudomonadati</taxon>
        <taxon>Pseudomonadota</taxon>
        <taxon>Betaproteobacteria</taxon>
        <taxon>Candidatus Accumulibacter</taxon>
    </lineage>
</organism>
<name>A0A935TDU6_9PROT</name>
<protein>
    <submittedName>
        <fullName evidence="7">ABC transporter substrate-binding protein</fullName>
    </submittedName>
</protein>
<evidence type="ECO:0000256" key="2">
    <source>
        <dbReference type="ARBA" id="ARBA00022448"/>
    </source>
</evidence>
<dbReference type="GO" id="GO:0005576">
    <property type="term" value="C:extracellular region"/>
    <property type="evidence" value="ECO:0007669"/>
    <property type="project" value="TreeGrafter"/>
</dbReference>
<reference evidence="7 8" key="1">
    <citation type="submission" date="2020-10" db="EMBL/GenBank/DDBJ databases">
        <title>Connecting structure to function with the recovery of over 1000 high-quality activated sludge metagenome-assembled genomes encoding full-length rRNA genes using long-read sequencing.</title>
        <authorList>
            <person name="Singleton C.M."/>
            <person name="Petriglieri F."/>
            <person name="Kristensen J.M."/>
            <person name="Kirkegaard R.H."/>
            <person name="Michaelsen T.Y."/>
            <person name="Andersen M.H."/>
            <person name="Karst S.M."/>
            <person name="Dueholm M.S."/>
            <person name="Nielsen P.H."/>
            <person name="Albertsen M."/>
        </authorList>
    </citation>
    <scope>NUCLEOTIDE SEQUENCE [LARGE SCALE GENOMIC DNA]</scope>
    <source>
        <strain evidence="7">Fred_18-Q3-R57-64_BAT3C.720</strain>
    </source>
</reference>
<dbReference type="EMBL" id="JADJOT010000010">
    <property type="protein sequence ID" value="MBK7955547.1"/>
    <property type="molecule type" value="Genomic_DNA"/>
</dbReference>
<accession>A0A935TDU6</accession>
<dbReference type="Proteomes" id="UP000706151">
    <property type="component" value="Unassembled WGS sequence"/>
</dbReference>
<dbReference type="GO" id="GO:0006865">
    <property type="term" value="P:amino acid transport"/>
    <property type="evidence" value="ECO:0007669"/>
    <property type="project" value="TreeGrafter"/>
</dbReference>
<dbReference type="InterPro" id="IPR018313">
    <property type="entry name" value="SBP_3_CS"/>
</dbReference>
<dbReference type="InterPro" id="IPR051455">
    <property type="entry name" value="Bact_solute-bind_prot3"/>
</dbReference>
<dbReference type="SMART" id="SM00062">
    <property type="entry name" value="PBPb"/>
    <property type="match status" value="1"/>
</dbReference>
<evidence type="ECO:0000256" key="3">
    <source>
        <dbReference type="ARBA" id="ARBA00022729"/>
    </source>
</evidence>
<keyword evidence="3 5" id="KW-0732">Signal</keyword>
<evidence type="ECO:0000259" key="6">
    <source>
        <dbReference type="SMART" id="SM00062"/>
    </source>
</evidence>
<comment type="similarity">
    <text evidence="1 4">Belongs to the bacterial solute-binding protein 3 family.</text>
</comment>
<evidence type="ECO:0000256" key="5">
    <source>
        <dbReference type="SAM" id="SignalP"/>
    </source>
</evidence>
<dbReference type="AlphaFoldDB" id="A0A935TDU6"/>
<dbReference type="GO" id="GO:0030288">
    <property type="term" value="C:outer membrane-bounded periplasmic space"/>
    <property type="evidence" value="ECO:0007669"/>
    <property type="project" value="TreeGrafter"/>
</dbReference>
<dbReference type="CDD" id="cd13689">
    <property type="entry name" value="PBP2_BsGlnH"/>
    <property type="match status" value="1"/>
</dbReference>
<evidence type="ECO:0000313" key="7">
    <source>
        <dbReference type="EMBL" id="MBK7955547.1"/>
    </source>
</evidence>
<feature type="domain" description="Solute-binding protein family 3/N-terminal" evidence="6">
    <location>
        <begin position="35"/>
        <end position="258"/>
    </location>
</feature>
<gene>
    <name evidence="7" type="ORF">IPK02_17235</name>
</gene>
<feature type="signal peptide" evidence="5">
    <location>
        <begin position="1"/>
        <end position="24"/>
    </location>
</feature>
<dbReference type="SUPFAM" id="SSF53850">
    <property type="entry name" value="Periplasmic binding protein-like II"/>
    <property type="match status" value="1"/>
</dbReference>
<dbReference type="Pfam" id="PF00497">
    <property type="entry name" value="SBP_bac_3"/>
    <property type="match status" value="1"/>
</dbReference>
<dbReference type="PANTHER" id="PTHR30085">
    <property type="entry name" value="AMINO ACID ABC TRANSPORTER PERMEASE"/>
    <property type="match status" value="1"/>
</dbReference>
<dbReference type="PROSITE" id="PS01039">
    <property type="entry name" value="SBP_BACTERIAL_3"/>
    <property type="match status" value="1"/>
</dbReference>
<evidence type="ECO:0000256" key="4">
    <source>
        <dbReference type="RuleBase" id="RU003744"/>
    </source>
</evidence>
<dbReference type="InterPro" id="IPR001638">
    <property type="entry name" value="Solute-binding_3/MltF_N"/>
</dbReference>